<gene>
    <name evidence="10" type="ORF">Acor_73180</name>
</gene>
<dbReference type="EMBL" id="BLAD01000096">
    <property type="protein sequence ID" value="GES05250.1"/>
    <property type="molecule type" value="Genomic_DNA"/>
</dbReference>
<dbReference type="Pfam" id="PF13370">
    <property type="entry name" value="Fer4_13"/>
    <property type="match status" value="1"/>
</dbReference>
<organism evidence="10 11">
    <name type="scientific">Acrocarpospora corrugata</name>
    <dbReference type="NCBI Taxonomy" id="35763"/>
    <lineage>
        <taxon>Bacteria</taxon>
        <taxon>Bacillati</taxon>
        <taxon>Actinomycetota</taxon>
        <taxon>Actinomycetes</taxon>
        <taxon>Streptosporangiales</taxon>
        <taxon>Streptosporangiaceae</taxon>
        <taxon>Acrocarpospora</taxon>
    </lineage>
</organism>
<accession>A0A5M3WAH8</accession>
<evidence type="ECO:0000256" key="8">
    <source>
        <dbReference type="RuleBase" id="RU368020"/>
    </source>
</evidence>
<reference evidence="10 11" key="1">
    <citation type="submission" date="2019-10" db="EMBL/GenBank/DDBJ databases">
        <title>Whole genome shotgun sequence of Acrocarpospora corrugata NBRC 13972.</title>
        <authorList>
            <person name="Ichikawa N."/>
            <person name="Kimura A."/>
            <person name="Kitahashi Y."/>
            <person name="Komaki H."/>
            <person name="Oguchi A."/>
        </authorList>
    </citation>
    <scope>NUCLEOTIDE SEQUENCE [LARGE SCALE GENOMIC DNA]</scope>
    <source>
        <strain evidence="10 11">NBRC 13972</strain>
    </source>
</reference>
<feature type="region of interest" description="Disordered" evidence="9">
    <location>
        <begin position="41"/>
        <end position="65"/>
    </location>
</feature>
<keyword evidence="4 8" id="KW-0249">Electron transport</keyword>
<evidence type="ECO:0000256" key="2">
    <source>
        <dbReference type="ARBA" id="ARBA00022448"/>
    </source>
</evidence>
<name>A0A5M3WAH8_9ACTN</name>
<dbReference type="PANTHER" id="PTHR36923:SF3">
    <property type="entry name" value="FERREDOXIN"/>
    <property type="match status" value="1"/>
</dbReference>
<proteinExistence type="predicted"/>
<keyword evidence="2 8" id="KW-0813">Transport</keyword>
<dbReference type="GO" id="GO:0009055">
    <property type="term" value="F:electron transfer activity"/>
    <property type="evidence" value="ECO:0007669"/>
    <property type="project" value="UniProtKB-UniRule"/>
</dbReference>
<evidence type="ECO:0000256" key="5">
    <source>
        <dbReference type="ARBA" id="ARBA00023004"/>
    </source>
</evidence>
<dbReference type="PANTHER" id="PTHR36923">
    <property type="entry name" value="FERREDOXIN"/>
    <property type="match status" value="1"/>
</dbReference>
<dbReference type="InterPro" id="IPR001080">
    <property type="entry name" value="3Fe4S_ferredoxin"/>
</dbReference>
<evidence type="ECO:0000313" key="10">
    <source>
        <dbReference type="EMBL" id="GES05250.1"/>
    </source>
</evidence>
<dbReference type="Proteomes" id="UP000334990">
    <property type="component" value="Unassembled WGS sequence"/>
</dbReference>
<evidence type="ECO:0000256" key="4">
    <source>
        <dbReference type="ARBA" id="ARBA00022982"/>
    </source>
</evidence>
<keyword evidence="7" id="KW-0003">3Fe-4S</keyword>
<protein>
    <recommendedName>
        <fullName evidence="8">Ferredoxin</fullName>
    </recommendedName>
</protein>
<keyword evidence="3 8" id="KW-0479">Metal-binding</keyword>
<evidence type="ECO:0000313" key="11">
    <source>
        <dbReference type="Proteomes" id="UP000334990"/>
    </source>
</evidence>
<dbReference type="GO" id="GO:0005506">
    <property type="term" value="F:iron ion binding"/>
    <property type="evidence" value="ECO:0007669"/>
    <property type="project" value="UniProtKB-UniRule"/>
</dbReference>
<dbReference type="PRINTS" id="PR00352">
    <property type="entry name" value="3FE4SFRDOXIN"/>
</dbReference>
<evidence type="ECO:0000256" key="6">
    <source>
        <dbReference type="ARBA" id="ARBA00023014"/>
    </source>
</evidence>
<comment type="caution">
    <text evidence="10">The sequence shown here is derived from an EMBL/GenBank/DDBJ whole genome shotgun (WGS) entry which is preliminary data.</text>
</comment>
<dbReference type="InterPro" id="IPR051269">
    <property type="entry name" value="Fe-S_cluster_ET"/>
</dbReference>
<evidence type="ECO:0000256" key="1">
    <source>
        <dbReference type="ARBA" id="ARBA00001927"/>
    </source>
</evidence>
<evidence type="ECO:0000256" key="9">
    <source>
        <dbReference type="SAM" id="MobiDB-lite"/>
    </source>
</evidence>
<dbReference type="AlphaFoldDB" id="A0A5M3WAH8"/>
<dbReference type="Gene3D" id="3.30.70.20">
    <property type="match status" value="1"/>
</dbReference>
<comment type="function">
    <text evidence="8">Ferredoxins are iron-sulfur proteins that transfer electrons in a wide variety of metabolic reactions.</text>
</comment>
<keyword evidence="6 8" id="KW-0411">Iron-sulfur</keyword>
<comment type="cofactor">
    <cofactor evidence="1">
        <name>[3Fe-4S] cluster</name>
        <dbReference type="ChEBI" id="CHEBI:21137"/>
    </cofactor>
</comment>
<dbReference type="RefSeq" id="WP_246239594.1">
    <property type="nucleotide sequence ID" value="NZ_BAAABN010000001.1"/>
</dbReference>
<keyword evidence="11" id="KW-1185">Reference proteome</keyword>
<dbReference type="GO" id="GO:0051538">
    <property type="term" value="F:3 iron, 4 sulfur cluster binding"/>
    <property type="evidence" value="ECO:0007669"/>
    <property type="project" value="UniProtKB-KW"/>
</dbReference>
<dbReference type="SUPFAM" id="SSF54862">
    <property type="entry name" value="4Fe-4S ferredoxins"/>
    <property type="match status" value="1"/>
</dbReference>
<evidence type="ECO:0000256" key="7">
    <source>
        <dbReference type="ARBA" id="ARBA00023291"/>
    </source>
</evidence>
<sequence length="65" mass="6982">MSRVEGDRSVCAGSGNCVRIAPDLFDQDDDEGLVVVLQPEPPPERDRAARQAENNCPTGAIKVTD</sequence>
<keyword evidence="5 8" id="KW-0408">Iron</keyword>
<evidence type="ECO:0000256" key="3">
    <source>
        <dbReference type="ARBA" id="ARBA00022723"/>
    </source>
</evidence>